<dbReference type="STRING" id="391625.PPSIR1_06171"/>
<keyword evidence="2" id="KW-0238">DNA-binding</keyword>
<evidence type="ECO:0000256" key="1">
    <source>
        <dbReference type="ARBA" id="ARBA00023015"/>
    </source>
</evidence>
<dbReference type="PANTHER" id="PTHR46796">
    <property type="entry name" value="HTH-TYPE TRANSCRIPTIONAL ACTIVATOR RHAS-RELATED"/>
    <property type="match status" value="1"/>
</dbReference>
<evidence type="ECO:0000313" key="6">
    <source>
        <dbReference type="Proteomes" id="UP000005801"/>
    </source>
</evidence>
<dbReference type="InterPro" id="IPR018060">
    <property type="entry name" value="HTH_AraC"/>
</dbReference>
<reference evidence="5 6" key="1">
    <citation type="submission" date="2007-06" db="EMBL/GenBank/DDBJ databases">
        <authorList>
            <person name="Shimkets L."/>
            <person name="Ferriera S."/>
            <person name="Johnson J."/>
            <person name="Kravitz S."/>
            <person name="Beeson K."/>
            <person name="Sutton G."/>
            <person name="Rogers Y.-H."/>
            <person name="Friedman R."/>
            <person name="Frazier M."/>
            <person name="Venter J.C."/>
        </authorList>
    </citation>
    <scope>NUCLEOTIDE SEQUENCE [LARGE SCALE GENOMIC DNA]</scope>
    <source>
        <strain evidence="5 6">SIR-1</strain>
    </source>
</reference>
<dbReference type="Gene3D" id="1.10.10.60">
    <property type="entry name" value="Homeodomain-like"/>
    <property type="match status" value="2"/>
</dbReference>
<dbReference type="Proteomes" id="UP000005801">
    <property type="component" value="Unassembled WGS sequence"/>
</dbReference>
<gene>
    <name evidence="5" type="ORF">PPSIR1_06171</name>
</gene>
<dbReference type="OrthoDB" id="112032at2"/>
<dbReference type="SMART" id="SM00342">
    <property type="entry name" value="HTH_ARAC"/>
    <property type="match status" value="1"/>
</dbReference>
<dbReference type="AlphaFoldDB" id="A6G6V9"/>
<protein>
    <submittedName>
        <fullName evidence="5">Transcriptional regulator, AraC family protein</fullName>
    </submittedName>
</protein>
<dbReference type="Pfam" id="PF20240">
    <property type="entry name" value="DUF6597"/>
    <property type="match status" value="1"/>
</dbReference>
<name>A6G6V9_9BACT</name>
<evidence type="ECO:0000313" key="5">
    <source>
        <dbReference type="EMBL" id="EDM78412.1"/>
    </source>
</evidence>
<keyword evidence="6" id="KW-1185">Reference proteome</keyword>
<evidence type="ECO:0000259" key="4">
    <source>
        <dbReference type="PROSITE" id="PS01124"/>
    </source>
</evidence>
<dbReference type="GO" id="GO:0003700">
    <property type="term" value="F:DNA-binding transcription factor activity"/>
    <property type="evidence" value="ECO:0007669"/>
    <property type="project" value="InterPro"/>
</dbReference>
<dbReference type="InterPro" id="IPR046532">
    <property type="entry name" value="DUF6597"/>
</dbReference>
<dbReference type="SUPFAM" id="SSF46689">
    <property type="entry name" value="Homeodomain-like"/>
    <property type="match status" value="1"/>
</dbReference>
<dbReference type="EMBL" id="ABCS01000031">
    <property type="protein sequence ID" value="EDM78412.1"/>
    <property type="molecule type" value="Genomic_DNA"/>
</dbReference>
<feature type="domain" description="HTH araC/xylS-type" evidence="4">
    <location>
        <begin position="181"/>
        <end position="264"/>
    </location>
</feature>
<dbReference type="InterPro" id="IPR009057">
    <property type="entry name" value="Homeodomain-like_sf"/>
</dbReference>
<evidence type="ECO:0000256" key="3">
    <source>
        <dbReference type="ARBA" id="ARBA00023163"/>
    </source>
</evidence>
<comment type="caution">
    <text evidence="5">The sequence shown here is derived from an EMBL/GenBank/DDBJ whole genome shotgun (WGS) entry which is preliminary data.</text>
</comment>
<accession>A6G6V9</accession>
<proteinExistence type="predicted"/>
<keyword evidence="3" id="KW-0804">Transcription</keyword>
<dbReference type="Pfam" id="PF12833">
    <property type="entry name" value="HTH_18"/>
    <property type="match status" value="1"/>
</dbReference>
<dbReference type="GO" id="GO:0043565">
    <property type="term" value="F:sequence-specific DNA binding"/>
    <property type="evidence" value="ECO:0007669"/>
    <property type="project" value="InterPro"/>
</dbReference>
<evidence type="ECO:0000256" key="2">
    <source>
        <dbReference type="ARBA" id="ARBA00023125"/>
    </source>
</evidence>
<dbReference type="PROSITE" id="PS01124">
    <property type="entry name" value="HTH_ARAC_FAMILY_2"/>
    <property type="match status" value="1"/>
</dbReference>
<keyword evidence="1" id="KW-0805">Transcription regulation</keyword>
<dbReference type="eggNOG" id="COG2207">
    <property type="taxonomic scope" value="Bacteria"/>
</dbReference>
<sequence length="284" mass="30906">MSTFEFDFVPRGVKPPGDQLVESIWYARGTIPYRRERIAPTGSTVAVFVLGDAILQTPRDGQGPTLRAEQGFLIGPHDGPVINEPTGETFAVGIVCTPVGCEAVFGLRPASLRGRVVDLMEAWPPAAELRRRLLASKGSDAMLAALEGALAALAERDHEVKGIERCAAAVAMLEADPTRPVADIAQALDISHGYLDREFTRVVGLSPRRLARLLRMRRLLALIDAHGPVRWAERALDLGWSDQAHLVRDFKRHTGVTPTAYLAAQRTHYPPDEHGDGAGFVPES</sequence>
<dbReference type="InterPro" id="IPR050204">
    <property type="entry name" value="AraC_XylS_family_regulators"/>
</dbReference>
<organism evidence="5 6">
    <name type="scientific">Plesiocystis pacifica SIR-1</name>
    <dbReference type="NCBI Taxonomy" id="391625"/>
    <lineage>
        <taxon>Bacteria</taxon>
        <taxon>Pseudomonadati</taxon>
        <taxon>Myxococcota</taxon>
        <taxon>Polyangia</taxon>
        <taxon>Nannocystales</taxon>
        <taxon>Nannocystaceae</taxon>
        <taxon>Plesiocystis</taxon>
    </lineage>
</organism>
<dbReference type="RefSeq" id="WP_006972455.1">
    <property type="nucleotide sequence ID" value="NZ_ABCS01000031.1"/>
</dbReference>